<dbReference type="RefSeq" id="WP_344871080.1">
    <property type="nucleotide sequence ID" value="NZ_BAABAL010000004.1"/>
</dbReference>
<keyword evidence="2" id="KW-1185">Reference proteome</keyword>
<accession>A0ABP7R256</accession>
<dbReference type="Proteomes" id="UP001501747">
    <property type="component" value="Unassembled WGS sequence"/>
</dbReference>
<comment type="caution">
    <text evidence="1">The sequence shown here is derived from an EMBL/GenBank/DDBJ whole genome shotgun (WGS) entry which is preliminary data.</text>
</comment>
<reference evidence="2" key="1">
    <citation type="journal article" date="2019" name="Int. J. Syst. Evol. Microbiol.">
        <title>The Global Catalogue of Microorganisms (GCM) 10K type strain sequencing project: providing services to taxonomists for standard genome sequencing and annotation.</title>
        <authorList>
            <consortium name="The Broad Institute Genomics Platform"/>
            <consortium name="The Broad Institute Genome Sequencing Center for Infectious Disease"/>
            <person name="Wu L."/>
            <person name="Ma J."/>
        </authorList>
    </citation>
    <scope>NUCLEOTIDE SEQUENCE [LARGE SCALE GENOMIC DNA]</scope>
    <source>
        <strain evidence="2">JCM 17342</strain>
    </source>
</reference>
<evidence type="ECO:0008006" key="3">
    <source>
        <dbReference type="Google" id="ProtNLM"/>
    </source>
</evidence>
<dbReference type="InterPro" id="IPR027417">
    <property type="entry name" value="P-loop_NTPase"/>
</dbReference>
<dbReference type="EMBL" id="BAABAL010000004">
    <property type="protein sequence ID" value="GAA3991192.1"/>
    <property type="molecule type" value="Genomic_DNA"/>
</dbReference>
<gene>
    <name evidence="1" type="ORF">GCM10022247_07590</name>
</gene>
<dbReference type="Pfam" id="PF13671">
    <property type="entry name" value="AAA_33"/>
    <property type="match status" value="1"/>
</dbReference>
<dbReference type="Gene3D" id="3.40.50.300">
    <property type="entry name" value="P-loop containing nucleotide triphosphate hydrolases"/>
    <property type="match status" value="1"/>
</dbReference>
<evidence type="ECO:0000313" key="2">
    <source>
        <dbReference type="Proteomes" id="UP001501747"/>
    </source>
</evidence>
<name>A0ABP7R256_9PSEU</name>
<proteinExistence type="predicted"/>
<protein>
    <recommendedName>
        <fullName evidence="3">Kinase</fullName>
    </recommendedName>
</protein>
<sequence length="326" mass="35369">MGHNGKTLVNGVSRFAQSPALRRLEWVLDGLDGTVGWGADAAEAFTPEFAAFVAPDRYVEVTRGRTAKYAPVVVVGLDVGETTARARIRQHDGTVDVVTCVVEPEHPHRIASTWVTGLVPTDLTPRLPSDFADYDMPTAPGARLIVFSGLPGSGKSTLADAVGAELGVPVFAADWLLGALTPFGGRHLDEVLDVAEEMLTTLALRQLAAGQSVILDHPVEQVATRDRWRSLARRAGAEFRVVVCECSDQEVHRARLASRSRGIPGWHDASDWTDVRQRLAEFPSWGTEALAVDTTRPRELSLAAALRHITWEERGYGSLQDPQTPA</sequence>
<evidence type="ECO:0000313" key="1">
    <source>
        <dbReference type="EMBL" id="GAA3991192.1"/>
    </source>
</evidence>
<dbReference type="PANTHER" id="PTHR37807">
    <property type="entry name" value="OS07G0160300 PROTEIN"/>
    <property type="match status" value="1"/>
</dbReference>
<organism evidence="1 2">
    <name type="scientific">Allokutzneria multivorans</name>
    <dbReference type="NCBI Taxonomy" id="1142134"/>
    <lineage>
        <taxon>Bacteria</taxon>
        <taxon>Bacillati</taxon>
        <taxon>Actinomycetota</taxon>
        <taxon>Actinomycetes</taxon>
        <taxon>Pseudonocardiales</taxon>
        <taxon>Pseudonocardiaceae</taxon>
        <taxon>Allokutzneria</taxon>
    </lineage>
</organism>
<dbReference type="SUPFAM" id="SSF52540">
    <property type="entry name" value="P-loop containing nucleoside triphosphate hydrolases"/>
    <property type="match status" value="1"/>
</dbReference>
<dbReference type="PANTHER" id="PTHR37807:SF3">
    <property type="entry name" value="OS07G0160300 PROTEIN"/>
    <property type="match status" value="1"/>
</dbReference>